<dbReference type="InterPro" id="IPR011990">
    <property type="entry name" value="TPR-like_helical_dom_sf"/>
</dbReference>
<feature type="signal peptide" evidence="1">
    <location>
        <begin position="1"/>
        <end position="19"/>
    </location>
</feature>
<proteinExistence type="predicted"/>
<dbReference type="RefSeq" id="WP_145846854.1">
    <property type="nucleotide sequence ID" value="NZ_CP042239.1"/>
</dbReference>
<evidence type="ECO:0000256" key="1">
    <source>
        <dbReference type="SAM" id="SignalP"/>
    </source>
</evidence>
<organism evidence="2 3">
    <name type="scientific">Sphingomonas suaedae</name>
    <dbReference type="NCBI Taxonomy" id="2599297"/>
    <lineage>
        <taxon>Bacteria</taxon>
        <taxon>Pseudomonadati</taxon>
        <taxon>Pseudomonadota</taxon>
        <taxon>Alphaproteobacteria</taxon>
        <taxon>Sphingomonadales</taxon>
        <taxon>Sphingomonadaceae</taxon>
        <taxon>Sphingomonas</taxon>
    </lineage>
</organism>
<dbReference type="EMBL" id="CP042239">
    <property type="protein sequence ID" value="QDX26321.1"/>
    <property type="molecule type" value="Genomic_DNA"/>
</dbReference>
<dbReference type="SUPFAM" id="SSF48452">
    <property type="entry name" value="TPR-like"/>
    <property type="match status" value="1"/>
</dbReference>
<dbReference type="Gene3D" id="1.25.40.10">
    <property type="entry name" value="Tetratricopeptide repeat domain"/>
    <property type="match status" value="1"/>
</dbReference>
<name>A0A518RFV4_9SPHN</name>
<protein>
    <recommendedName>
        <fullName evidence="4">OmpA-like domain-containing protein</fullName>
    </recommendedName>
</protein>
<dbReference type="KEGG" id="ssua:FPZ54_10000"/>
<dbReference type="AlphaFoldDB" id="A0A518RFV4"/>
<feature type="chain" id="PRO_5021901774" description="OmpA-like domain-containing protein" evidence="1">
    <location>
        <begin position="20"/>
        <end position="529"/>
    </location>
</feature>
<evidence type="ECO:0000313" key="2">
    <source>
        <dbReference type="EMBL" id="QDX26321.1"/>
    </source>
</evidence>
<dbReference type="Proteomes" id="UP000318055">
    <property type="component" value="Chromosome"/>
</dbReference>
<evidence type="ECO:0008006" key="4">
    <source>
        <dbReference type="Google" id="ProtNLM"/>
    </source>
</evidence>
<reference evidence="2 3" key="1">
    <citation type="submission" date="2019-07" db="EMBL/GenBank/DDBJ databases">
        <title>Sphingomonas alkalisoli sp. nov., isolated from rhizosphere soil of Suaedae salsa.</title>
        <authorList>
            <person name="Zhang H."/>
            <person name="Xu L."/>
            <person name="Zhang J.-X."/>
            <person name="Sun J.-Q."/>
        </authorList>
    </citation>
    <scope>NUCLEOTIDE SEQUENCE [LARGE SCALE GENOMIC DNA]</scope>
    <source>
        <strain evidence="2 3">XS-10</strain>
    </source>
</reference>
<gene>
    <name evidence="2" type="ORF">FPZ54_10000</name>
</gene>
<sequence length="529" mass="55675">MRVLLLIVALLALMTAAAARPTAPELGVIAGFFPPATGSLQATTAAAERAGPSERPAAIRALARALLARGSPLAEARLETFLLSPEGAGQPDLADDLLAIKVMARRELFWRTEPTDSFQSATRPDPRRQAVADYNEGVAQTYRGAFAVAETLQTRALATLSAELPADDARLNAMRIGLARTLLGKGDTDGADRLAKAILTVETRAGRAAGRLSADALTLAGAAALRRGDVAEADALLRRAIAIGEADSARRLGSTAKPDLARDAPLLADAEGRRALLLAQVLLRRGDQQGALAAARSGGRLAPDAPDAKHVLMLAELATGTISASADRAEWAIDVRAGEFGIDLPEVIGGRTTLARYRAATDIPAAWSQSRQGVAGARKRLGAGKDGGDPAGAARLYRAAFRQHVAVAWRATQTAPFAWPPEQRRFTAYFDSGDAALTPAAERLVEHVAMLVARTGGSVALRATYYGPPIPGTQQSGNTLIGQAVRARLEALGVDPARVTLDYGTARNAEALRAPRRMRRVDIEILPPR</sequence>
<keyword evidence="3" id="KW-1185">Reference proteome</keyword>
<accession>A0A518RFV4</accession>
<evidence type="ECO:0000313" key="3">
    <source>
        <dbReference type="Proteomes" id="UP000318055"/>
    </source>
</evidence>
<keyword evidence="1" id="KW-0732">Signal</keyword>